<feature type="transmembrane region" description="Helical" evidence="9">
    <location>
        <begin position="415"/>
        <end position="442"/>
    </location>
</feature>
<feature type="signal peptide" evidence="10">
    <location>
        <begin position="1"/>
        <end position="19"/>
    </location>
</feature>
<comment type="subcellular location">
    <subcellularLocation>
        <location evidence="1">Membrane</location>
        <topology evidence="1">Multi-pass membrane protein</topology>
    </subcellularLocation>
</comment>
<evidence type="ECO:0000256" key="10">
    <source>
        <dbReference type="SAM" id="SignalP"/>
    </source>
</evidence>
<evidence type="ECO:0000313" key="12">
    <source>
        <dbReference type="Proteomes" id="UP000507470"/>
    </source>
</evidence>
<feature type="transmembrane region" description="Helical" evidence="9">
    <location>
        <begin position="149"/>
        <end position="171"/>
    </location>
</feature>
<comment type="similarity">
    <text evidence="2">Belongs to the prominin family.</text>
</comment>
<dbReference type="EMBL" id="CACVKT020000784">
    <property type="protein sequence ID" value="CAC5363073.1"/>
    <property type="molecule type" value="Genomic_DNA"/>
</dbReference>
<keyword evidence="3 9" id="KW-0812">Transmembrane</keyword>
<evidence type="ECO:0000256" key="4">
    <source>
        <dbReference type="ARBA" id="ARBA00022989"/>
    </source>
</evidence>
<name>A0A6J8A941_MYTCO</name>
<dbReference type="PANTHER" id="PTHR22730">
    <property type="entry name" value="PROMININ PROM PROTEIN"/>
    <property type="match status" value="1"/>
</dbReference>
<keyword evidence="12" id="KW-1185">Reference proteome</keyword>
<keyword evidence="10" id="KW-0732">Signal</keyword>
<feature type="chain" id="PRO_5026960877" evidence="10">
    <location>
        <begin position="20"/>
        <end position="872"/>
    </location>
</feature>
<feature type="transmembrane region" description="Helical" evidence="9">
    <location>
        <begin position="463"/>
        <end position="492"/>
    </location>
</feature>
<keyword evidence="7" id="KW-0175">Coiled coil</keyword>
<dbReference type="Proteomes" id="UP000507470">
    <property type="component" value="Unassembled WGS sequence"/>
</dbReference>
<feature type="transmembrane region" description="Helical" evidence="9">
    <location>
        <begin position="776"/>
        <end position="796"/>
    </location>
</feature>
<keyword evidence="4 9" id="KW-1133">Transmembrane helix</keyword>
<evidence type="ECO:0000256" key="9">
    <source>
        <dbReference type="SAM" id="Phobius"/>
    </source>
</evidence>
<feature type="coiled-coil region" evidence="7">
    <location>
        <begin position="626"/>
        <end position="653"/>
    </location>
</feature>
<dbReference type="Pfam" id="PF05478">
    <property type="entry name" value="Prominin"/>
    <property type="match status" value="1"/>
</dbReference>
<dbReference type="OrthoDB" id="6229420at2759"/>
<evidence type="ECO:0000256" key="6">
    <source>
        <dbReference type="ARBA" id="ARBA00023180"/>
    </source>
</evidence>
<evidence type="ECO:0000256" key="8">
    <source>
        <dbReference type="SAM" id="MobiDB-lite"/>
    </source>
</evidence>
<evidence type="ECO:0000256" key="5">
    <source>
        <dbReference type="ARBA" id="ARBA00023136"/>
    </source>
</evidence>
<keyword evidence="6" id="KW-0325">Glycoprotein</keyword>
<gene>
    <name evidence="11" type="ORF">MCOR_4632</name>
</gene>
<evidence type="ECO:0000256" key="1">
    <source>
        <dbReference type="ARBA" id="ARBA00004141"/>
    </source>
</evidence>
<sequence>MKTKIIFLLVIHFIVISVGQDNQPVVTSDSDTENPTQSLENGVKGLVKIVHSFLKTVQSEDFVGKTSGPISFTDVQKIITDQKFGELSNRWRDLVAVFGGFAACVVIGLLFVFCMPLAGCITCCCYCCCKKCGKASSKEDPKNAKCKRVTFASFLFIFTVLILVGAIFSVISNEILHSKLENVNDQGPIGQVKSSLNGLVNFAGDTADEIVKSSETTVKDTVKELLKIITGASEQTVEDIQNSINATDLLNQVESLGQNANISAESLTVVTREVTALKDLGVDTTQKLNDVRNNITSICNGSNIPNCPSTSGLNLATDFSQLDNLASIGNIVQTVTDISTKASQARAQFDDVKDEIQTKLATTITEAEEKTNQIRDDILKEIPSIKDTLNNITKNLNVTDGLNDADESIKQYGDYVWYAFIGVPCLTLLVVVFYLFGLLFGLCGERPGRDARCCNKGAGSNMLCCGVLCSYLIGSLIMFVVILMFIPFGLLYTNGCRYLNDGVENIERFEFVVSESMGYNISAFIDPNGKSAGNITVGQILGNCKKNMGVYNAFHLENLFSLDEILNMTKITSEIDKIVAEGSKASLGNITIIPDDLKDQLNKFSTSGITNINFTQYDDVLDQAIVPNLSSIMDELNRTANELRKNNQDTTATQLMNEWENLLGIQQHEIPLINQAKGNLTGALDNLRNQTNLNVQVQNVIDSLTTSQITFNTDSTRILNESLVATSQKLVNTVSDQLNKVKTDIRSYGKCEPVYKNVQKLSDAFCVTFLDPVNSIWFGLGWGLAFFIPAIIFALLTANLYQREEPYDTGFHRTRKMLKARDKEESTFDNPDIDRYQGQGYDAYGGPGADNIPLTGVGQQRDRNHSSGGGCA</sequence>
<dbReference type="AlphaFoldDB" id="A0A6J8A941"/>
<keyword evidence="5 9" id="KW-0472">Membrane</keyword>
<feature type="transmembrane region" description="Helical" evidence="9">
    <location>
        <begin position="95"/>
        <end position="128"/>
    </location>
</feature>
<proteinExistence type="inferred from homology"/>
<accession>A0A6J8A941</accession>
<reference evidence="11 12" key="1">
    <citation type="submission" date="2020-06" db="EMBL/GenBank/DDBJ databases">
        <authorList>
            <person name="Li R."/>
            <person name="Bekaert M."/>
        </authorList>
    </citation>
    <scope>NUCLEOTIDE SEQUENCE [LARGE SCALE GENOMIC DNA]</scope>
    <source>
        <strain evidence="12">wild</strain>
    </source>
</reference>
<feature type="region of interest" description="Disordered" evidence="8">
    <location>
        <begin position="820"/>
        <end position="872"/>
    </location>
</feature>
<evidence type="ECO:0000313" key="11">
    <source>
        <dbReference type="EMBL" id="CAC5363073.1"/>
    </source>
</evidence>
<evidence type="ECO:0000256" key="2">
    <source>
        <dbReference type="ARBA" id="ARBA00006058"/>
    </source>
</evidence>
<evidence type="ECO:0000256" key="7">
    <source>
        <dbReference type="SAM" id="Coils"/>
    </source>
</evidence>
<dbReference type="InterPro" id="IPR008795">
    <property type="entry name" value="Prominin"/>
</dbReference>
<organism evidence="11 12">
    <name type="scientific">Mytilus coruscus</name>
    <name type="common">Sea mussel</name>
    <dbReference type="NCBI Taxonomy" id="42192"/>
    <lineage>
        <taxon>Eukaryota</taxon>
        <taxon>Metazoa</taxon>
        <taxon>Spiralia</taxon>
        <taxon>Lophotrochozoa</taxon>
        <taxon>Mollusca</taxon>
        <taxon>Bivalvia</taxon>
        <taxon>Autobranchia</taxon>
        <taxon>Pteriomorphia</taxon>
        <taxon>Mytilida</taxon>
        <taxon>Mytiloidea</taxon>
        <taxon>Mytilidae</taxon>
        <taxon>Mytilinae</taxon>
        <taxon>Mytilus</taxon>
    </lineage>
</organism>
<evidence type="ECO:0000256" key="3">
    <source>
        <dbReference type="ARBA" id="ARBA00022692"/>
    </source>
</evidence>
<dbReference type="GO" id="GO:0016020">
    <property type="term" value="C:membrane"/>
    <property type="evidence" value="ECO:0007669"/>
    <property type="project" value="UniProtKB-SubCell"/>
</dbReference>
<dbReference type="PANTHER" id="PTHR22730:SF1">
    <property type="entry name" value="PROMININ-LIKE PROTEIN"/>
    <property type="match status" value="1"/>
</dbReference>
<protein>
    <submittedName>
        <fullName evidence="11">PROM1</fullName>
    </submittedName>
</protein>